<dbReference type="Pfam" id="PF03799">
    <property type="entry name" value="FtsQ_DivIB_C"/>
    <property type="match status" value="1"/>
</dbReference>
<evidence type="ECO:0000256" key="8">
    <source>
        <dbReference type="ARBA" id="ARBA00023306"/>
    </source>
</evidence>
<dbReference type="OrthoDB" id="9783091at2"/>
<dbReference type="PANTHER" id="PTHR35851">
    <property type="entry name" value="CELL DIVISION PROTEIN FTSQ"/>
    <property type="match status" value="1"/>
</dbReference>
<dbReference type="Gene3D" id="3.40.50.11690">
    <property type="entry name" value="Cell division protein FtsQ/DivIB"/>
    <property type="match status" value="1"/>
</dbReference>
<dbReference type="InterPro" id="IPR013685">
    <property type="entry name" value="POTRA_FtsQ_type"/>
</dbReference>
<dbReference type="GO" id="GO:0005886">
    <property type="term" value="C:plasma membrane"/>
    <property type="evidence" value="ECO:0007669"/>
    <property type="project" value="UniProtKB-SubCell"/>
</dbReference>
<evidence type="ECO:0000256" key="3">
    <source>
        <dbReference type="ARBA" id="ARBA00022519"/>
    </source>
</evidence>
<evidence type="ECO:0000256" key="10">
    <source>
        <dbReference type="SAM" id="MobiDB-lite"/>
    </source>
</evidence>
<keyword evidence="8 9" id="KW-0131">Cell cycle</keyword>
<feature type="domain" description="POTRA" evidence="11">
    <location>
        <begin position="77"/>
        <end position="145"/>
    </location>
</feature>
<organism evidence="12 13">
    <name type="scientific">Hypericibacter adhaerens</name>
    <dbReference type="NCBI Taxonomy" id="2602016"/>
    <lineage>
        <taxon>Bacteria</taxon>
        <taxon>Pseudomonadati</taxon>
        <taxon>Pseudomonadota</taxon>
        <taxon>Alphaproteobacteria</taxon>
        <taxon>Rhodospirillales</taxon>
        <taxon>Dongiaceae</taxon>
        <taxon>Hypericibacter</taxon>
    </lineage>
</organism>
<feature type="region of interest" description="Disordered" evidence="10">
    <location>
        <begin position="1"/>
        <end position="28"/>
    </location>
</feature>
<keyword evidence="4 9" id="KW-0132">Cell division</keyword>
<comment type="function">
    <text evidence="9">Essential cell division protein.</text>
</comment>
<evidence type="ECO:0000256" key="4">
    <source>
        <dbReference type="ARBA" id="ARBA00022618"/>
    </source>
</evidence>
<keyword evidence="7 9" id="KW-0472">Membrane</keyword>
<sequence length="289" mass="31633">MRRVTAKPRASQPRAKAKPRRDPRSLRRQRLQRQAAIGAVLLAIAGAGWMLWPSEWIQRQGTTLGDGMVTLSGHLGLTLQSVTVDGREQTPPEELLAAIGADRGTPILALDPAAIRARVENLPWVKSASVHRGLDGNLKVHIDEFAPFALWQRDGKFYLVDREGEAIAASDPGRFSQLLVLVGDNAPQHASDLVAMLGLEPELKARVKAAVWVGDRRWNLRLDNGVDVKLPETNPTAAWLQLARLEREQGLLKRDLSTIDLRLPDRMVVRLAPGSEPAAAKPTAPGSDT</sequence>
<dbReference type="InterPro" id="IPR005548">
    <property type="entry name" value="Cell_div_FtsQ/DivIB_C"/>
</dbReference>
<dbReference type="Proteomes" id="UP000325797">
    <property type="component" value="Chromosome"/>
</dbReference>
<evidence type="ECO:0000256" key="7">
    <source>
        <dbReference type="ARBA" id="ARBA00023136"/>
    </source>
</evidence>
<keyword evidence="6 9" id="KW-1133">Transmembrane helix</keyword>
<proteinExistence type="inferred from homology"/>
<name>A0A5J6MUW6_9PROT</name>
<gene>
    <name evidence="9" type="primary">ftsQ</name>
    <name evidence="12" type="ORF">FRZ61_11410</name>
</gene>
<dbReference type="GO" id="GO:0090529">
    <property type="term" value="P:cell septum assembly"/>
    <property type="evidence" value="ECO:0007669"/>
    <property type="project" value="InterPro"/>
</dbReference>
<evidence type="ECO:0000256" key="5">
    <source>
        <dbReference type="ARBA" id="ARBA00022692"/>
    </source>
</evidence>
<comment type="subcellular location">
    <subcellularLocation>
        <location evidence="9">Cell inner membrane</location>
        <topology evidence="9">Single-pass type II membrane protein</topology>
    </subcellularLocation>
    <subcellularLocation>
        <location evidence="1">Membrane</location>
    </subcellularLocation>
    <text evidence="9">Localizes to the division septum.</text>
</comment>
<evidence type="ECO:0000256" key="1">
    <source>
        <dbReference type="ARBA" id="ARBA00004370"/>
    </source>
</evidence>
<evidence type="ECO:0000256" key="9">
    <source>
        <dbReference type="HAMAP-Rule" id="MF_00911"/>
    </source>
</evidence>
<dbReference type="EMBL" id="CP042582">
    <property type="protein sequence ID" value="QEX21219.1"/>
    <property type="molecule type" value="Genomic_DNA"/>
</dbReference>
<comment type="similarity">
    <text evidence="9">Belongs to the FtsQ/DivIB family. FtsQ subfamily.</text>
</comment>
<dbReference type="Pfam" id="PF08478">
    <property type="entry name" value="POTRA_1"/>
    <property type="match status" value="1"/>
</dbReference>
<dbReference type="InterPro" id="IPR045335">
    <property type="entry name" value="FtsQ_C_sf"/>
</dbReference>
<evidence type="ECO:0000313" key="13">
    <source>
        <dbReference type="Proteomes" id="UP000325797"/>
    </source>
</evidence>
<dbReference type="Gene3D" id="3.10.20.310">
    <property type="entry name" value="membrane protein fhac"/>
    <property type="match status" value="1"/>
</dbReference>
<dbReference type="KEGG" id="hadh:FRZ61_11410"/>
<dbReference type="InterPro" id="IPR026579">
    <property type="entry name" value="FtsQ"/>
</dbReference>
<accession>A0A5J6MUW6</accession>
<keyword evidence="13" id="KW-1185">Reference proteome</keyword>
<dbReference type="PROSITE" id="PS51779">
    <property type="entry name" value="POTRA"/>
    <property type="match status" value="1"/>
</dbReference>
<evidence type="ECO:0000313" key="12">
    <source>
        <dbReference type="EMBL" id="QEX21219.1"/>
    </source>
</evidence>
<dbReference type="HAMAP" id="MF_00911">
    <property type="entry name" value="FtsQ_subfam"/>
    <property type="match status" value="1"/>
</dbReference>
<keyword evidence="2 9" id="KW-1003">Cell membrane</keyword>
<dbReference type="AlphaFoldDB" id="A0A5J6MUW6"/>
<dbReference type="RefSeq" id="WP_151115595.1">
    <property type="nucleotide sequence ID" value="NZ_CP042582.1"/>
</dbReference>
<evidence type="ECO:0000256" key="6">
    <source>
        <dbReference type="ARBA" id="ARBA00022989"/>
    </source>
</evidence>
<keyword evidence="5 9" id="KW-0812">Transmembrane</keyword>
<reference evidence="12 13" key="1">
    <citation type="submission" date="2019-08" db="EMBL/GenBank/DDBJ databases">
        <title>Hyperibacter terrae gen. nov., sp. nov. and Hyperibacter viscosus sp. nov., two new members in the family Rhodospirillaceae isolated from the rhizosphere of Hypericum perforatum.</title>
        <authorList>
            <person name="Noviana Z."/>
        </authorList>
    </citation>
    <scope>NUCLEOTIDE SEQUENCE [LARGE SCALE GENOMIC DNA]</scope>
    <source>
        <strain evidence="12 13">R5959</strain>
    </source>
</reference>
<evidence type="ECO:0000256" key="2">
    <source>
        <dbReference type="ARBA" id="ARBA00022475"/>
    </source>
</evidence>
<dbReference type="GO" id="GO:0043093">
    <property type="term" value="P:FtsZ-dependent cytokinesis"/>
    <property type="evidence" value="ECO:0007669"/>
    <property type="project" value="UniProtKB-UniRule"/>
</dbReference>
<dbReference type="InterPro" id="IPR034746">
    <property type="entry name" value="POTRA"/>
</dbReference>
<dbReference type="PANTHER" id="PTHR35851:SF1">
    <property type="entry name" value="CELL DIVISION PROTEIN FTSQ"/>
    <property type="match status" value="1"/>
</dbReference>
<dbReference type="GO" id="GO:0032153">
    <property type="term" value="C:cell division site"/>
    <property type="evidence" value="ECO:0007669"/>
    <property type="project" value="UniProtKB-UniRule"/>
</dbReference>
<evidence type="ECO:0000259" key="11">
    <source>
        <dbReference type="PROSITE" id="PS51779"/>
    </source>
</evidence>
<keyword evidence="3 9" id="KW-0997">Cell inner membrane</keyword>
<feature type="transmembrane region" description="Helical" evidence="9">
    <location>
        <begin position="34"/>
        <end position="52"/>
    </location>
</feature>
<protein>
    <recommendedName>
        <fullName evidence="9">Cell division protein FtsQ</fullName>
    </recommendedName>
</protein>